<comment type="caution">
    <text evidence="1">The sequence shown here is derived from an EMBL/GenBank/DDBJ whole genome shotgun (WGS) entry which is preliminary data.</text>
</comment>
<protein>
    <submittedName>
        <fullName evidence="1">Uncharacterized protein</fullName>
    </submittedName>
</protein>
<sequence>MSSTPYTSPAPASFAADLRAAHSRSVTRRILAGEGAVELTAYRAGETLSSAVHGVSRSGQLVVADIPNLFHSLGGFHTADDIEVRADIVKDSADHSLALRLASVHLLGTLRWCRDTEEVAALGLQGQLSDLVHDFGPRMRVGVVSTERILLHDCSGVTAYGAAILTEAANAAPSTDALLDAVMSTASETLAGVADAVLDGGLLGWAERLDLPEATGAVTGPAHCIDVDGYCVTLARFAGDQGWVVQVPLPSPAHAPSAQGGIIAWRHLLDSLPARRISAPRP</sequence>
<organism evidence="1 2">
    <name type="scientific">Arthrobacter mangrovi</name>
    <dbReference type="NCBI Taxonomy" id="2966350"/>
    <lineage>
        <taxon>Bacteria</taxon>
        <taxon>Bacillati</taxon>
        <taxon>Actinomycetota</taxon>
        <taxon>Actinomycetes</taxon>
        <taxon>Micrococcales</taxon>
        <taxon>Micrococcaceae</taxon>
        <taxon>Arthrobacter</taxon>
    </lineage>
</organism>
<evidence type="ECO:0000313" key="2">
    <source>
        <dbReference type="Proteomes" id="UP001209654"/>
    </source>
</evidence>
<keyword evidence="2" id="KW-1185">Reference proteome</keyword>
<gene>
    <name evidence="1" type="ORF">AHIS1636_09210</name>
</gene>
<dbReference type="RefSeq" id="WP_264794638.1">
    <property type="nucleotide sequence ID" value="NZ_BRVS01000004.1"/>
</dbReference>
<evidence type="ECO:0000313" key="1">
    <source>
        <dbReference type="EMBL" id="GLB66482.1"/>
    </source>
</evidence>
<dbReference type="Proteomes" id="UP001209654">
    <property type="component" value="Unassembled WGS sequence"/>
</dbReference>
<accession>A0ABQ5MS66</accession>
<dbReference type="EMBL" id="BRVS01000004">
    <property type="protein sequence ID" value="GLB66482.1"/>
    <property type="molecule type" value="Genomic_DNA"/>
</dbReference>
<proteinExistence type="predicted"/>
<name>A0ABQ5MS66_9MICC</name>
<reference evidence="1 2" key="1">
    <citation type="journal article" date="2023" name="Int. J. Syst. Evol. Microbiol.">
        <title>Arthrobacter mangrovi sp. nov., an actinobacterium isolated from the rhizosphere of a mangrove.</title>
        <authorList>
            <person name="Hamada M."/>
            <person name="Saitou S."/>
            <person name="Enomoto N."/>
            <person name="Nanri K."/>
            <person name="Hidaka K."/>
            <person name="Miura T."/>
            <person name="Tamura T."/>
        </authorList>
    </citation>
    <scope>NUCLEOTIDE SEQUENCE [LARGE SCALE GENOMIC DNA]</scope>
    <source>
        <strain evidence="1 2">NBRC 112813</strain>
    </source>
</reference>